<evidence type="ECO:0000259" key="4">
    <source>
        <dbReference type="Pfam" id="PF00891"/>
    </source>
</evidence>
<reference evidence="6" key="1">
    <citation type="journal article" date="2015" name="Nature">
        <title>Complex archaea that bridge the gap between prokaryotes and eukaryotes.</title>
        <authorList>
            <person name="Spang A."/>
            <person name="Saw J.H."/>
            <person name="Jorgensen S.L."/>
            <person name="Zaremba-Niedzwiedzka K."/>
            <person name="Martijn J."/>
            <person name="Lind A.E."/>
            <person name="van Eijk R."/>
            <person name="Schleper C."/>
            <person name="Guy L."/>
            <person name="Ettema T.J."/>
        </authorList>
    </citation>
    <scope>NUCLEOTIDE SEQUENCE</scope>
</reference>
<dbReference type="Pfam" id="PF08100">
    <property type="entry name" value="Dimerisation"/>
    <property type="match status" value="1"/>
</dbReference>
<dbReference type="InterPro" id="IPR036390">
    <property type="entry name" value="WH_DNA-bd_sf"/>
</dbReference>
<dbReference type="SUPFAM" id="SSF46785">
    <property type="entry name" value="Winged helix' DNA-binding domain"/>
    <property type="match status" value="1"/>
</dbReference>
<comment type="caution">
    <text evidence="6">The sequence shown here is derived from an EMBL/GenBank/DDBJ whole genome shotgun (WGS) entry which is preliminary data.</text>
</comment>
<keyword evidence="3" id="KW-0949">S-adenosyl-L-methionine</keyword>
<dbReference type="InterPro" id="IPR029063">
    <property type="entry name" value="SAM-dependent_MTases_sf"/>
</dbReference>
<gene>
    <name evidence="6" type="ORF">LCGC14_1434140</name>
</gene>
<dbReference type="InterPro" id="IPR036388">
    <property type="entry name" value="WH-like_DNA-bd_sf"/>
</dbReference>
<dbReference type="InterPro" id="IPR016461">
    <property type="entry name" value="COMT-like"/>
</dbReference>
<dbReference type="EMBL" id="LAZR01009701">
    <property type="protein sequence ID" value="KKM71090.1"/>
    <property type="molecule type" value="Genomic_DNA"/>
</dbReference>
<evidence type="ECO:0008006" key="7">
    <source>
        <dbReference type="Google" id="ProtNLM"/>
    </source>
</evidence>
<name>A0A0F9M365_9ZZZZ</name>
<dbReference type="Gene3D" id="3.40.50.150">
    <property type="entry name" value="Vaccinia Virus protein VP39"/>
    <property type="match status" value="1"/>
</dbReference>
<evidence type="ECO:0000256" key="1">
    <source>
        <dbReference type="ARBA" id="ARBA00022603"/>
    </source>
</evidence>
<organism evidence="6">
    <name type="scientific">marine sediment metagenome</name>
    <dbReference type="NCBI Taxonomy" id="412755"/>
    <lineage>
        <taxon>unclassified sequences</taxon>
        <taxon>metagenomes</taxon>
        <taxon>ecological metagenomes</taxon>
    </lineage>
</organism>
<dbReference type="PANTHER" id="PTHR11746">
    <property type="entry name" value="O-METHYLTRANSFERASE"/>
    <property type="match status" value="1"/>
</dbReference>
<accession>A0A0F9M365</accession>
<sequence>MEYTKDAIEEYREDILELGYSFFKPKVLLMAVRLNIFDIIGDIGLSADDVAANLNSDKEATEVFLDAIASLGLLEKARNQYFNTEKGKEVFISSKERCLGDMIVLQDVMWNAWSKLEESIISGRPARKPDMFQGEREETRNFILAMNNTAIGIAPKVSKVIDLSDCKTLIDIGGGSGAYSVFFCKANRELEAVILDLPGTLEVTKELISNLDISHRIQLMEGDFNKQIEGKYDAAFLSNIIHCEGERENIALIKRVYNALNSGGKIIIQDFMLDGNKTSPNFPALFSLNMLLFTENGRSYSFQEIENWLKEAGFHDLTRMNIKLPRSISVLVGKK</sequence>
<evidence type="ECO:0000256" key="2">
    <source>
        <dbReference type="ARBA" id="ARBA00022679"/>
    </source>
</evidence>
<dbReference type="PROSITE" id="PS51683">
    <property type="entry name" value="SAM_OMT_II"/>
    <property type="match status" value="1"/>
</dbReference>
<dbReference type="GO" id="GO:0008171">
    <property type="term" value="F:O-methyltransferase activity"/>
    <property type="evidence" value="ECO:0007669"/>
    <property type="project" value="InterPro"/>
</dbReference>
<dbReference type="PIRSF" id="PIRSF005739">
    <property type="entry name" value="O-mtase"/>
    <property type="match status" value="1"/>
</dbReference>
<dbReference type="Pfam" id="PF00891">
    <property type="entry name" value="Methyltransf_2"/>
    <property type="match status" value="1"/>
</dbReference>
<feature type="domain" description="O-methyltransferase dimerisation" evidence="5">
    <location>
        <begin position="18"/>
        <end position="86"/>
    </location>
</feature>
<dbReference type="GO" id="GO:0046983">
    <property type="term" value="F:protein dimerization activity"/>
    <property type="evidence" value="ECO:0007669"/>
    <property type="project" value="InterPro"/>
</dbReference>
<dbReference type="InterPro" id="IPR012967">
    <property type="entry name" value="COMT_dimerisation"/>
</dbReference>
<dbReference type="InterPro" id="IPR001077">
    <property type="entry name" value="COMT_C"/>
</dbReference>
<evidence type="ECO:0000259" key="5">
    <source>
        <dbReference type="Pfam" id="PF08100"/>
    </source>
</evidence>
<keyword evidence="1" id="KW-0489">Methyltransferase</keyword>
<feature type="domain" description="O-methyltransferase C-terminal" evidence="4">
    <location>
        <begin position="135"/>
        <end position="314"/>
    </location>
</feature>
<proteinExistence type="predicted"/>
<dbReference type="CDD" id="cd02440">
    <property type="entry name" value="AdoMet_MTases"/>
    <property type="match status" value="1"/>
</dbReference>
<evidence type="ECO:0000313" key="6">
    <source>
        <dbReference type="EMBL" id="KKM71090.1"/>
    </source>
</evidence>
<evidence type="ECO:0000256" key="3">
    <source>
        <dbReference type="ARBA" id="ARBA00022691"/>
    </source>
</evidence>
<protein>
    <recommendedName>
        <fullName evidence="7">O-methyltransferase domain-containing protein</fullName>
    </recommendedName>
</protein>
<keyword evidence="2" id="KW-0808">Transferase</keyword>
<dbReference type="Gene3D" id="1.10.10.10">
    <property type="entry name" value="Winged helix-like DNA-binding domain superfamily/Winged helix DNA-binding domain"/>
    <property type="match status" value="1"/>
</dbReference>
<dbReference type="GO" id="GO:0032259">
    <property type="term" value="P:methylation"/>
    <property type="evidence" value="ECO:0007669"/>
    <property type="project" value="UniProtKB-KW"/>
</dbReference>
<dbReference type="SUPFAM" id="SSF53335">
    <property type="entry name" value="S-adenosyl-L-methionine-dependent methyltransferases"/>
    <property type="match status" value="1"/>
</dbReference>
<dbReference type="AlphaFoldDB" id="A0A0F9M365"/>